<dbReference type="NCBIfam" id="NF041518">
    <property type="entry name" value="choice_anch_Q"/>
    <property type="match status" value="1"/>
</dbReference>
<organism evidence="2 3">
    <name type="scientific">Dokdonella immobilis</name>
    <dbReference type="NCBI Taxonomy" id="578942"/>
    <lineage>
        <taxon>Bacteria</taxon>
        <taxon>Pseudomonadati</taxon>
        <taxon>Pseudomonadota</taxon>
        <taxon>Gammaproteobacteria</taxon>
        <taxon>Lysobacterales</taxon>
        <taxon>Rhodanobacteraceae</taxon>
        <taxon>Dokdonella</taxon>
    </lineage>
</organism>
<dbReference type="SUPFAM" id="SSF51126">
    <property type="entry name" value="Pectin lyase-like"/>
    <property type="match status" value="2"/>
</dbReference>
<evidence type="ECO:0000313" key="2">
    <source>
        <dbReference type="EMBL" id="SFN33785.1"/>
    </source>
</evidence>
<dbReference type="STRING" id="578942.SAMN05216289_11554"/>
<feature type="chain" id="PRO_5011459155" description="CSLREA domain-containing protein" evidence="1">
    <location>
        <begin position="25"/>
        <end position="827"/>
    </location>
</feature>
<dbReference type="RefSeq" id="WP_139224970.1">
    <property type="nucleotide sequence ID" value="NZ_FOVF01000015.1"/>
</dbReference>
<reference evidence="2 3" key="1">
    <citation type="submission" date="2016-10" db="EMBL/GenBank/DDBJ databases">
        <authorList>
            <person name="de Groot N.N."/>
        </authorList>
    </citation>
    <scope>NUCLEOTIDE SEQUENCE [LARGE SCALE GENOMIC DNA]</scope>
    <source>
        <strain evidence="2 3">CGMCC 1.7659</strain>
    </source>
</reference>
<dbReference type="EMBL" id="FOVF01000015">
    <property type="protein sequence ID" value="SFN33785.1"/>
    <property type="molecule type" value="Genomic_DNA"/>
</dbReference>
<keyword evidence="3" id="KW-1185">Reference proteome</keyword>
<evidence type="ECO:0000313" key="3">
    <source>
        <dbReference type="Proteomes" id="UP000198575"/>
    </source>
</evidence>
<dbReference type="Proteomes" id="UP000198575">
    <property type="component" value="Unassembled WGS sequence"/>
</dbReference>
<gene>
    <name evidence="2" type="ORF">SAMN05216289_11554</name>
</gene>
<name>A0A1I4Y710_9GAMM</name>
<dbReference type="InterPro" id="IPR059226">
    <property type="entry name" value="Choice_anch_Q_dom"/>
</dbReference>
<feature type="signal peptide" evidence="1">
    <location>
        <begin position="1"/>
        <end position="24"/>
    </location>
</feature>
<sequence>MKTRVLCTAALALACLATATRVQAATINVAPDGLVNPCHLRDAIQAANTDTSAGGACTAGSGTDTLVLLQYDNFPVFTPTNLAGSDEDSNASGDLDVNSPIIIQGTNPEQTIIVGPAFDRAFDVRPGGSLTLNDVTVIGGSVIGGSSKNGGVVRKNTNATLTINRSVLRGGNASIGGAVYASGTGILTLDKVSIHHNNADYGGGVALQQSAGVEAVLNNVTLSGNTAVFSAGGLYATSWFRMRNATVARNRSAGVGGVQYALAGNTTGVNFANSLLIENVNGNGSPSDLYCSGGSGSNQLGARSYTMIGGLINCTFASFAGIPTSSDARISPLFDSGSGRPTHALLSGSAALDAGNPSSSNPLSACLSTDARGVSRSASCDLGAYEQRVDVTVNSFSDFPDLNPGDGVCQANGNVCTLRALAMEASASGGRWFANLPAGTYTLNRAFNTADDADGGDLDIKRNSHDSPLQMTLMGMGDADDTRIVGGGFDRVLEVRGRSSTGPTGIYVNYPLAFSLFNATLSGGDLNDDPFTQDSNAQLEGGGMRIVGGKTLFYNVVVKDNYVESLPPSRDSVAGGVHLDTRSTSAGSRTIPYAASSRLERFAIVDNATTVSGGGYGKRAGGLYALGSSQYDISDGITLNNGTIAGNLSRDGGGVMLYGVFDASFLSIVDNASGPLAPPGFTRYAGGMTIGGQENRMRQLLLSGNSAGTEPSDCEVYEVNSSLVSLGYNLIADTGPSCFISGDASTNQLNVDPQLGGRMSRSGMPYYAPASASPAVDAIPLGACNDAGNFGVSLDALGASRGAGGNPACDIGAVEVTELPIFADGFD</sequence>
<dbReference type="InterPro" id="IPR011050">
    <property type="entry name" value="Pectin_lyase_fold/virulence"/>
</dbReference>
<dbReference type="AlphaFoldDB" id="A0A1I4Y710"/>
<dbReference type="OrthoDB" id="5956784at2"/>
<evidence type="ECO:0000256" key="1">
    <source>
        <dbReference type="SAM" id="SignalP"/>
    </source>
</evidence>
<dbReference type="PROSITE" id="PS51257">
    <property type="entry name" value="PROKAR_LIPOPROTEIN"/>
    <property type="match status" value="1"/>
</dbReference>
<keyword evidence="1" id="KW-0732">Signal</keyword>
<evidence type="ECO:0008006" key="4">
    <source>
        <dbReference type="Google" id="ProtNLM"/>
    </source>
</evidence>
<protein>
    <recommendedName>
        <fullName evidence="4">CSLREA domain-containing protein</fullName>
    </recommendedName>
</protein>
<accession>A0A1I4Y710</accession>
<proteinExistence type="predicted"/>